<dbReference type="Gene3D" id="1.10.275.20">
    <property type="entry name" value="Choline/Carnitine o-acyltransferase"/>
    <property type="match status" value="1"/>
</dbReference>
<evidence type="ECO:0000313" key="6">
    <source>
        <dbReference type="Proteomes" id="UP000653454"/>
    </source>
</evidence>
<dbReference type="InterPro" id="IPR039551">
    <property type="entry name" value="Cho/carn_acyl_trans"/>
</dbReference>
<evidence type="ECO:0000256" key="3">
    <source>
        <dbReference type="ARBA" id="ARBA00048999"/>
    </source>
</evidence>
<keyword evidence="2" id="KW-0012">Acyltransferase</keyword>
<reference evidence="5" key="1">
    <citation type="submission" date="2020-11" db="EMBL/GenBank/DDBJ databases">
        <authorList>
            <person name="Whiteford S."/>
        </authorList>
    </citation>
    <scope>NUCLEOTIDE SEQUENCE</scope>
</reference>
<dbReference type="AlphaFoldDB" id="A0A8S4EX02"/>
<evidence type="ECO:0000313" key="5">
    <source>
        <dbReference type="EMBL" id="CAG9120677.1"/>
    </source>
</evidence>
<organism evidence="5 6">
    <name type="scientific">Plutella xylostella</name>
    <name type="common">Diamondback moth</name>
    <name type="synonym">Plutella maculipennis</name>
    <dbReference type="NCBI Taxonomy" id="51655"/>
    <lineage>
        <taxon>Eukaryota</taxon>
        <taxon>Metazoa</taxon>
        <taxon>Ecdysozoa</taxon>
        <taxon>Arthropoda</taxon>
        <taxon>Hexapoda</taxon>
        <taxon>Insecta</taxon>
        <taxon>Pterygota</taxon>
        <taxon>Neoptera</taxon>
        <taxon>Endopterygota</taxon>
        <taxon>Lepidoptera</taxon>
        <taxon>Glossata</taxon>
        <taxon>Ditrysia</taxon>
        <taxon>Yponomeutoidea</taxon>
        <taxon>Plutellidae</taxon>
        <taxon>Plutella</taxon>
    </lineage>
</organism>
<feature type="domain" description="Choline/carnitine acyltransferase" evidence="4">
    <location>
        <begin position="38"/>
        <end position="99"/>
    </location>
</feature>
<keyword evidence="2" id="KW-0808">Transferase</keyword>
<dbReference type="PANTHER" id="PTHR22589:SF103">
    <property type="entry name" value="CARNITINE O-ACETYL-TRANSFERASE, ISOFORM A-RELATED"/>
    <property type="match status" value="1"/>
</dbReference>
<comment type="pathway">
    <text evidence="1">Lipid metabolism; fatty acid beta-oxidation.</text>
</comment>
<evidence type="ECO:0000256" key="2">
    <source>
        <dbReference type="ARBA" id="ARBA00023315"/>
    </source>
</evidence>
<name>A0A8S4EX02_PLUXY</name>
<protein>
    <submittedName>
        <fullName evidence="5">(diamondback moth) hypothetical protein</fullName>
    </submittedName>
</protein>
<dbReference type="Proteomes" id="UP000653454">
    <property type="component" value="Unassembled WGS sequence"/>
</dbReference>
<dbReference type="GO" id="GO:0016747">
    <property type="term" value="F:acyltransferase activity, transferring groups other than amino-acyl groups"/>
    <property type="evidence" value="ECO:0007669"/>
    <property type="project" value="UniProtKB-ARBA"/>
</dbReference>
<accession>A0A8S4EX02</accession>
<keyword evidence="6" id="KW-1185">Reference proteome</keyword>
<gene>
    <name evidence="5" type="ORF">PLXY2_LOCUS7168</name>
</gene>
<dbReference type="EMBL" id="CAJHNJ030000024">
    <property type="protein sequence ID" value="CAG9120677.1"/>
    <property type="molecule type" value="Genomic_DNA"/>
</dbReference>
<dbReference type="PANTHER" id="PTHR22589">
    <property type="entry name" value="CARNITINE O-ACYLTRANSFERASE"/>
    <property type="match status" value="1"/>
</dbReference>
<comment type="catalytic activity">
    <reaction evidence="3">
        <text>4,8-dimethylnonanoyl-CoA + (R)-carnitine = O-4,8-dimethylnonanoyl-(R)-carnitine + CoA</text>
        <dbReference type="Rhea" id="RHEA:44860"/>
        <dbReference type="ChEBI" id="CHEBI:16347"/>
        <dbReference type="ChEBI" id="CHEBI:57287"/>
        <dbReference type="ChEBI" id="CHEBI:77061"/>
        <dbReference type="ChEBI" id="CHEBI:84654"/>
    </reaction>
</comment>
<proteinExistence type="predicted"/>
<comment type="caution">
    <text evidence="5">The sequence shown here is derived from an EMBL/GenBank/DDBJ whole genome shotgun (WGS) entry which is preliminary data.</text>
</comment>
<dbReference type="SUPFAM" id="SSF52777">
    <property type="entry name" value="CoA-dependent acyltransferases"/>
    <property type="match status" value="1"/>
</dbReference>
<dbReference type="InterPro" id="IPR000542">
    <property type="entry name" value="Carn_acyl_trans"/>
</dbReference>
<dbReference type="InterPro" id="IPR042572">
    <property type="entry name" value="Carn_acyl_trans_N"/>
</dbReference>
<dbReference type="Pfam" id="PF00755">
    <property type="entry name" value="Carn_acyltransf"/>
    <property type="match status" value="1"/>
</dbReference>
<sequence length="116" mass="12691">MVRVVVAAWGESLLALPKRWLSQGGPEDDFQNAELPKLPLPPLQATLDTYLEFAAVVASQVRVEHTRALVRAFAAPDGVGPKLQAVLEARREEKENWVSGGEGEKESLLLGAWSCR</sequence>
<evidence type="ECO:0000259" key="4">
    <source>
        <dbReference type="Pfam" id="PF00755"/>
    </source>
</evidence>
<evidence type="ECO:0000256" key="1">
    <source>
        <dbReference type="ARBA" id="ARBA00005005"/>
    </source>
</evidence>
<dbReference type="PROSITE" id="PS00439">
    <property type="entry name" value="ACYLTRANSF_C_1"/>
    <property type="match status" value="1"/>
</dbReference>